<dbReference type="PANTHER" id="PTHR46796:SF2">
    <property type="entry name" value="TRANSCRIPTIONAL REGULATORY PROTEIN"/>
    <property type="match status" value="1"/>
</dbReference>
<name>A0A1X7NFV8_9HYPH</name>
<dbReference type="InterPro" id="IPR018062">
    <property type="entry name" value="HTH_AraC-typ_CS"/>
</dbReference>
<dbReference type="InterPro" id="IPR009057">
    <property type="entry name" value="Homeodomain-like_sf"/>
</dbReference>
<gene>
    <name evidence="6" type="ORF">SAMN02982922_1810</name>
</gene>
<keyword evidence="7" id="KW-1185">Reference proteome</keyword>
<evidence type="ECO:0000256" key="3">
    <source>
        <dbReference type="ARBA" id="ARBA00023159"/>
    </source>
</evidence>
<dbReference type="InterPro" id="IPR018060">
    <property type="entry name" value="HTH_AraC"/>
</dbReference>
<dbReference type="RefSeq" id="WP_210191356.1">
    <property type="nucleotide sequence ID" value="NZ_FXBL01000004.1"/>
</dbReference>
<dbReference type="InterPro" id="IPR050204">
    <property type="entry name" value="AraC_XylS_family_regulators"/>
</dbReference>
<accession>A0A1X7NFV8</accession>
<keyword evidence="2 6" id="KW-0238">DNA-binding</keyword>
<dbReference type="Pfam" id="PF02311">
    <property type="entry name" value="AraC_binding"/>
    <property type="match status" value="1"/>
</dbReference>
<dbReference type="AlphaFoldDB" id="A0A1X7NFV8"/>
<evidence type="ECO:0000256" key="1">
    <source>
        <dbReference type="ARBA" id="ARBA00023015"/>
    </source>
</evidence>
<proteinExistence type="predicted"/>
<feature type="domain" description="HTH araC/xylS-type" evidence="5">
    <location>
        <begin position="186"/>
        <end position="283"/>
    </location>
</feature>
<dbReference type="GO" id="GO:0003700">
    <property type="term" value="F:DNA-binding transcription factor activity"/>
    <property type="evidence" value="ECO:0007669"/>
    <property type="project" value="InterPro"/>
</dbReference>
<dbReference type="PROSITE" id="PS01124">
    <property type="entry name" value="HTH_ARAC_FAMILY_2"/>
    <property type="match status" value="1"/>
</dbReference>
<keyword evidence="4" id="KW-0804">Transcription</keyword>
<evidence type="ECO:0000256" key="4">
    <source>
        <dbReference type="ARBA" id="ARBA00023163"/>
    </source>
</evidence>
<sequence>MSEAYGGLAGVPRIDTRNSARYWRDPRIHGLSCLAADFTTHEYAPHSHDALVIAVTETGGSEFRSRGRTEEAKTSVLLAFNPDEPHSGRMGRSDRWRYRSLYLSAPALDILKQELGLERTPYFMENVFTDADLIGDFMRLHRALDLQGDQLEQHELLVGSLGELFRRHGSGKAHLSVRFADRTKVRTLKELMHDRHDQELTLADLSQEVGLTPFQLIALFKRTTGLTPHAFLTQLRLNIAVNALEAGVPIAEAALSAGFYDQSALTRHFKRCFGITPLQWIRAAMIDPNVRAI</sequence>
<keyword evidence="1" id="KW-0805">Transcription regulation</keyword>
<dbReference type="SUPFAM" id="SSF46689">
    <property type="entry name" value="Homeodomain-like"/>
    <property type="match status" value="2"/>
</dbReference>
<dbReference type="InterPro" id="IPR037923">
    <property type="entry name" value="HTH-like"/>
</dbReference>
<evidence type="ECO:0000259" key="5">
    <source>
        <dbReference type="PROSITE" id="PS01124"/>
    </source>
</evidence>
<evidence type="ECO:0000256" key="2">
    <source>
        <dbReference type="ARBA" id="ARBA00023125"/>
    </source>
</evidence>
<dbReference type="PANTHER" id="PTHR46796">
    <property type="entry name" value="HTH-TYPE TRANSCRIPTIONAL ACTIVATOR RHAS-RELATED"/>
    <property type="match status" value="1"/>
</dbReference>
<dbReference type="PROSITE" id="PS00041">
    <property type="entry name" value="HTH_ARAC_FAMILY_1"/>
    <property type="match status" value="1"/>
</dbReference>
<dbReference type="SUPFAM" id="SSF51215">
    <property type="entry name" value="Regulatory protein AraC"/>
    <property type="match status" value="1"/>
</dbReference>
<keyword evidence="3" id="KW-0010">Activator</keyword>
<dbReference type="Proteomes" id="UP000193083">
    <property type="component" value="Unassembled WGS sequence"/>
</dbReference>
<evidence type="ECO:0000313" key="6">
    <source>
        <dbReference type="EMBL" id="SMH36645.1"/>
    </source>
</evidence>
<dbReference type="Gene3D" id="1.10.10.60">
    <property type="entry name" value="Homeodomain-like"/>
    <property type="match status" value="1"/>
</dbReference>
<dbReference type="InterPro" id="IPR003313">
    <property type="entry name" value="AraC-bd"/>
</dbReference>
<evidence type="ECO:0000313" key="7">
    <source>
        <dbReference type="Proteomes" id="UP000193083"/>
    </source>
</evidence>
<dbReference type="EMBL" id="FXBL01000004">
    <property type="protein sequence ID" value="SMH36645.1"/>
    <property type="molecule type" value="Genomic_DNA"/>
</dbReference>
<reference evidence="6 7" key="1">
    <citation type="submission" date="2017-04" db="EMBL/GenBank/DDBJ databases">
        <authorList>
            <person name="Afonso C.L."/>
            <person name="Miller P.J."/>
            <person name="Scott M.A."/>
            <person name="Spackman E."/>
            <person name="Goraichik I."/>
            <person name="Dimitrov K.M."/>
            <person name="Suarez D.L."/>
            <person name="Swayne D.E."/>
        </authorList>
    </citation>
    <scope>NUCLEOTIDE SEQUENCE [LARGE SCALE GENOMIC DNA]</scope>
    <source>
        <strain evidence="6 7">B5P</strain>
    </source>
</reference>
<dbReference type="SMART" id="SM00342">
    <property type="entry name" value="HTH_ARAC"/>
    <property type="match status" value="1"/>
</dbReference>
<dbReference type="GO" id="GO:0043565">
    <property type="term" value="F:sequence-specific DNA binding"/>
    <property type="evidence" value="ECO:0007669"/>
    <property type="project" value="InterPro"/>
</dbReference>
<organism evidence="6 7">
    <name type="scientific">Mesorhizobium australicum</name>
    <dbReference type="NCBI Taxonomy" id="536018"/>
    <lineage>
        <taxon>Bacteria</taxon>
        <taxon>Pseudomonadati</taxon>
        <taxon>Pseudomonadota</taxon>
        <taxon>Alphaproteobacteria</taxon>
        <taxon>Hyphomicrobiales</taxon>
        <taxon>Phyllobacteriaceae</taxon>
        <taxon>Mesorhizobium</taxon>
    </lineage>
</organism>
<dbReference type="Pfam" id="PF12833">
    <property type="entry name" value="HTH_18"/>
    <property type="match status" value="1"/>
</dbReference>
<protein>
    <submittedName>
        <fullName evidence="6">AraC-type DNA-binding protein</fullName>
    </submittedName>
</protein>